<dbReference type="Proteomes" id="UP000248044">
    <property type="component" value="Chromosome"/>
</dbReference>
<sequence length="124" mass="14345">MQLVIDNSKSKSGKHVIRTLLYKIDNNIHEEKKFSSKVKPTYTVGEAYLTDIPSKGIYVYITLIKNIYNKVKGKIIVINEGNIVLVLNYRKLKIKKINGDSQFYEHVKRVLDQVKIPVKRANLK</sequence>
<reference evidence="1 2" key="1">
    <citation type="submission" date="2018-05" db="EMBL/GenBank/DDBJ databases">
        <title>Complete Genome Sequences of Extremely Thermoacidophilic, Metal-Mobilizing Type-Strain Members of the Archaeal Family Sulfolobaceae: Acidianus brierleyi DSM-1651T, Acidianus sulfidivorans DSM-18786T, Metallosphaera hakonensis DSM-7519T, and Metallosphaera prunae DSM-10039T.</title>
        <authorList>
            <person name="Counts J.A."/>
            <person name="Kelly R.M."/>
        </authorList>
    </citation>
    <scope>NUCLEOTIDE SEQUENCE [LARGE SCALE GENOMIC DNA]</scope>
    <source>
        <strain evidence="1 2">DSM 1651</strain>
    </source>
</reference>
<proteinExistence type="predicted"/>
<dbReference type="EMBL" id="CP029289">
    <property type="protein sequence ID" value="AWR94966.1"/>
    <property type="molecule type" value="Genomic_DNA"/>
</dbReference>
<protein>
    <submittedName>
        <fullName evidence="1">Uncharacterized protein</fullName>
    </submittedName>
</protein>
<dbReference type="OrthoDB" id="33530at2157"/>
<dbReference type="KEGG" id="abri:DFR85_10535"/>
<keyword evidence="2" id="KW-1185">Reference proteome</keyword>
<name>A0A2U9IG53_9CREN</name>
<dbReference type="AlphaFoldDB" id="A0A2U9IG53"/>
<evidence type="ECO:0000313" key="2">
    <source>
        <dbReference type="Proteomes" id="UP000248044"/>
    </source>
</evidence>
<organism evidence="1 2">
    <name type="scientific">Acidianus brierleyi</name>
    <dbReference type="NCBI Taxonomy" id="41673"/>
    <lineage>
        <taxon>Archaea</taxon>
        <taxon>Thermoproteota</taxon>
        <taxon>Thermoprotei</taxon>
        <taxon>Sulfolobales</taxon>
        <taxon>Sulfolobaceae</taxon>
        <taxon>Acidianus</taxon>
    </lineage>
</organism>
<gene>
    <name evidence="1" type="ORF">DFR85_10535</name>
</gene>
<accession>A0A2U9IG53</accession>
<evidence type="ECO:0000313" key="1">
    <source>
        <dbReference type="EMBL" id="AWR94966.1"/>
    </source>
</evidence>